<accession>A0A239K9N4</accession>
<gene>
    <name evidence="3" type="ORF">SAMN05421640_2492</name>
</gene>
<keyword evidence="2" id="KW-1133">Transmembrane helix</keyword>
<keyword evidence="2" id="KW-0812">Transmembrane</keyword>
<reference evidence="3 4" key="1">
    <citation type="submission" date="2017-06" db="EMBL/GenBank/DDBJ databases">
        <authorList>
            <person name="Kim H.J."/>
            <person name="Triplett B.A."/>
        </authorList>
    </citation>
    <scope>NUCLEOTIDE SEQUENCE [LARGE SCALE GENOMIC DNA]</scope>
    <source>
        <strain evidence="3 4">DSM 19307</strain>
    </source>
</reference>
<keyword evidence="4" id="KW-1185">Reference proteome</keyword>
<evidence type="ECO:0000256" key="2">
    <source>
        <dbReference type="SAM" id="Phobius"/>
    </source>
</evidence>
<dbReference type="OrthoDB" id="9814627at2"/>
<protein>
    <submittedName>
        <fullName evidence="3">Uncharacterized protein</fullName>
    </submittedName>
</protein>
<feature type="region of interest" description="Disordered" evidence="1">
    <location>
        <begin position="728"/>
        <end position="754"/>
    </location>
</feature>
<feature type="transmembrane region" description="Helical" evidence="2">
    <location>
        <begin position="12"/>
        <end position="33"/>
    </location>
</feature>
<evidence type="ECO:0000313" key="3">
    <source>
        <dbReference type="EMBL" id="SNT14353.1"/>
    </source>
</evidence>
<keyword evidence="2" id="KW-0472">Membrane</keyword>
<evidence type="ECO:0000313" key="4">
    <source>
        <dbReference type="Proteomes" id="UP000198393"/>
    </source>
</evidence>
<dbReference type="Proteomes" id="UP000198393">
    <property type="component" value="Unassembled WGS sequence"/>
</dbReference>
<dbReference type="EMBL" id="FZPD01000004">
    <property type="protein sequence ID" value="SNT14353.1"/>
    <property type="molecule type" value="Genomic_DNA"/>
</dbReference>
<feature type="compositionally biased region" description="Polar residues" evidence="1">
    <location>
        <begin position="739"/>
        <end position="749"/>
    </location>
</feature>
<organism evidence="3 4">
    <name type="scientific">Ekhidna lutea</name>
    <dbReference type="NCBI Taxonomy" id="447679"/>
    <lineage>
        <taxon>Bacteria</taxon>
        <taxon>Pseudomonadati</taxon>
        <taxon>Bacteroidota</taxon>
        <taxon>Cytophagia</taxon>
        <taxon>Cytophagales</taxon>
        <taxon>Reichenbachiellaceae</taxon>
        <taxon>Ekhidna</taxon>
    </lineage>
</organism>
<sequence>MKIRNSRFIKVLSIYLLVNFLAEIIFPVGVLALTSGPNQPEFSTFTPVSTTEMVNLFTGDFNYNIPVIEIPGVDGGGYALSLSYNSGVTSEQEASWVGLGWSLNPGVINRSVRGFPDDYNGAEVKYYNKTRPNWTVNVGASAGVEAFSVDVPIGASISNSLRFNNYYGYQRNLGLGISAKGIGLNFNIDNDGFTFRPSINPIAFLNSLKDIGKEKIKNDPTIEKDLKTYHERRTGGKGKVFRNENSSSGKSSFGLGIKTSSYASILPAESSPPPSFNEYTGRSFNWSASIQFNPFLPVGFETGFQGGVSFQYNDYLTPRSAYGFLNSSAATSSGVMDYYVEKGSTFNKRDVFIGMPFSNADQFIATGEGIQGGFRAYHHTIGTFKPNDMESNIGIFQLGSELALGGNIGVGVDIGAGSQKTEMSSWGGTQPFSSSDETHFRFTTDQGGKIAYTSKDDIETAITQLNSFIPGFRSAVAIEPQAEGDGRTDYSLIKSETGQSSFIKESNTSGKLDGFEITNEGGVTYAYSEPLRVRNETNLSVDIERGTQVYNRYLTFDELQLGKDGSDYEVKSLNQDVHKSVLGEIRNESYVNNFLLTAITSPNYVDVDDNGPSVGDFGGWTSFQYRSLYGEGQSKWYRYRTPYAGLLYNQNAISDTKDDLGSIVTGEKEIKYLKSIDTKTHRAYFITNKTDLVNTLEGDGDITSEQATELRGLNLYFLKGNEVDNPALNRKDGLGAPDITNQSDPASSNGDRKGDTNLEYLDKIVLFPKDPSGNPVWEKPLKVVRFDYDYSLVPNVPNNVDSNFDFTSASNVTGVDDIGKLTLKKVWFEYNGTHPARISPYKFEYNYPQASDFLAGQEIFKDFEKLPESIQNPIYSPYLLGPWGNPMGNAEDRKERGIPWVDQSARWQTDYYEKLFDPAAWHLKQIVLPSGGKINVQYEEKDYTKVQDRDAMAMASLVDIGDEQGYNSDPIYSINVEDMGINPEDGAMVNKLRDKIEDHFTRTGDKIYFKFLYALKGRNPSLDDCRSEYISGYANFESATVNNRNGKNVIDITLANVGGSSGSRGSIPRQACFELVSNQKQGKLDNSSCIESDYERKYENAIIGRANNGDNGIGPLSIQMMLQMSTDGKLFFYQLDDKDDVCLTIDHASSFLKLPMTVAKKATGARVKRLLFYDQGLESGDPSLYGTEYIYVKEDGITSSGVATNEPSAAREENPLVNFIARGDQGFFSRITAGEDKKQSEGPLGESILPAPSIGHSRVVVKNINSGPSGDGFTVHEFHTANEFPYDGVYSAIDTNDKRGVSRSTLDTQRDFLTIPAGVFNYTTTKAFTSQGFRFLMNNMHGQTKSVSNYAGQFSLDESSGQYFEEKAYVVSQQQYEYFKPGESVRMFRWDKATNSIEEYEDLPGKEMEMAFESRKIKDKAIDFSVELDISVTVSLFPPIFVTLWPSFSMQENILATHATTKIIQYPVIPKSVTTYQDGIYHTQENVAFNSQNGKPILVRNTDGYHNLQLAGNSEKHDGSIYQLTIPAAWMEEYEAMGPKSTARIENLDVDEFKNLLNSNTATFTIYGKEPETGWSNWFDNPVNLLSASVQTFSNDWFNSTWTEEWPNNRVIEQYELSSSDLTELNQIWRPKRSYVYKADNLYTSSASEKVYSSGTFNVSSQFDWNRDFNNQDQQDNNWIRSSEVVLYNPNGEPIEEKDVLDIHSAAIFKPSAIQHLPSMVVANGEYNTIFFEDYEYATETNALAHSGNNSAQVELEDVVVDGLKVNDHLIQSGGVFMGWFYFENNLVPDDLNLEIGAESMPLVKVAQTGDWVLLSSKIPGSTFQSIGIDNELSIVLNKTDATLNTNVFIDDVRFQPFDAEGNCYVYETTSLRLLTEFDDQHFGIYYQYNDEGQLVSRSIETERGLKTVTETQYNLPKEQRSDSE</sequence>
<dbReference type="RefSeq" id="WP_089357198.1">
    <property type="nucleotide sequence ID" value="NZ_FZPD01000004.1"/>
</dbReference>
<name>A0A239K9N4_EKHLU</name>
<proteinExistence type="predicted"/>
<evidence type="ECO:0000256" key="1">
    <source>
        <dbReference type="SAM" id="MobiDB-lite"/>
    </source>
</evidence>